<dbReference type="InterPro" id="IPR036390">
    <property type="entry name" value="WH_DNA-bd_sf"/>
</dbReference>
<dbReference type="Proteomes" id="UP000245390">
    <property type="component" value="Unassembled WGS sequence"/>
</dbReference>
<organism evidence="6 7">
    <name type="scientific">Silicimonas algicola</name>
    <dbReference type="NCBI Taxonomy" id="1826607"/>
    <lineage>
        <taxon>Bacteria</taxon>
        <taxon>Pseudomonadati</taxon>
        <taxon>Pseudomonadota</taxon>
        <taxon>Alphaproteobacteria</taxon>
        <taxon>Rhodobacterales</taxon>
        <taxon>Paracoccaceae</taxon>
    </lineage>
</organism>
<keyword evidence="3" id="KW-0804">Transcription</keyword>
<dbReference type="AlphaFoldDB" id="A0A316G3P1"/>
<feature type="region of interest" description="Disordered" evidence="4">
    <location>
        <begin position="1"/>
        <end position="20"/>
    </location>
</feature>
<dbReference type="SMART" id="SM00895">
    <property type="entry name" value="FCD"/>
    <property type="match status" value="1"/>
</dbReference>
<dbReference type="CDD" id="cd07377">
    <property type="entry name" value="WHTH_GntR"/>
    <property type="match status" value="1"/>
</dbReference>
<dbReference type="PROSITE" id="PS50949">
    <property type="entry name" value="HTH_GNTR"/>
    <property type="match status" value="1"/>
</dbReference>
<gene>
    <name evidence="6" type="ORF">C8D95_107165</name>
</gene>
<proteinExistence type="predicted"/>
<evidence type="ECO:0000256" key="1">
    <source>
        <dbReference type="ARBA" id="ARBA00023015"/>
    </source>
</evidence>
<dbReference type="Gene3D" id="1.10.10.10">
    <property type="entry name" value="Winged helix-like DNA-binding domain superfamily/Winged helix DNA-binding domain"/>
    <property type="match status" value="1"/>
</dbReference>
<keyword evidence="1" id="KW-0805">Transcription regulation</keyword>
<evidence type="ECO:0000256" key="4">
    <source>
        <dbReference type="SAM" id="MobiDB-lite"/>
    </source>
</evidence>
<feature type="compositionally biased region" description="Polar residues" evidence="4">
    <location>
        <begin position="1"/>
        <end position="11"/>
    </location>
</feature>
<dbReference type="InterPro" id="IPR011711">
    <property type="entry name" value="GntR_C"/>
</dbReference>
<evidence type="ECO:0000313" key="7">
    <source>
        <dbReference type="Proteomes" id="UP000245390"/>
    </source>
</evidence>
<dbReference type="SUPFAM" id="SSF46785">
    <property type="entry name" value="Winged helix' DNA-binding domain"/>
    <property type="match status" value="1"/>
</dbReference>
<dbReference type="PANTHER" id="PTHR43537:SF20">
    <property type="entry name" value="HTH-TYPE TRANSCRIPTIONAL REPRESSOR GLAR"/>
    <property type="match status" value="1"/>
</dbReference>
<comment type="caution">
    <text evidence="6">The sequence shown here is derived from an EMBL/GenBank/DDBJ whole genome shotgun (WGS) entry which is preliminary data.</text>
</comment>
<dbReference type="SMART" id="SM00345">
    <property type="entry name" value="HTH_GNTR"/>
    <property type="match status" value="1"/>
</dbReference>
<dbReference type="OrthoDB" id="8638122at2"/>
<protein>
    <submittedName>
        <fullName evidence="6">GntR family transcriptional regulator</fullName>
    </submittedName>
</protein>
<dbReference type="InterPro" id="IPR008920">
    <property type="entry name" value="TF_FadR/GntR_C"/>
</dbReference>
<evidence type="ECO:0000256" key="3">
    <source>
        <dbReference type="ARBA" id="ARBA00023163"/>
    </source>
</evidence>
<dbReference type="KEGG" id="salo:EF888_07470"/>
<name>A0A316G3P1_9RHOB</name>
<reference evidence="6 7" key="1">
    <citation type="submission" date="2018-05" db="EMBL/GenBank/DDBJ databases">
        <title>Genomic Encyclopedia of Type Strains, Phase IV (KMG-IV): sequencing the most valuable type-strain genomes for metagenomic binning, comparative biology and taxonomic classification.</title>
        <authorList>
            <person name="Goeker M."/>
        </authorList>
    </citation>
    <scope>NUCLEOTIDE SEQUENCE [LARGE SCALE GENOMIC DNA]</scope>
    <source>
        <strain evidence="6 7">DSM 103371</strain>
    </source>
</reference>
<dbReference type="EMBL" id="QGGV01000007">
    <property type="protein sequence ID" value="PWK55499.1"/>
    <property type="molecule type" value="Genomic_DNA"/>
</dbReference>
<dbReference type="InterPro" id="IPR036388">
    <property type="entry name" value="WH-like_DNA-bd_sf"/>
</dbReference>
<dbReference type="GO" id="GO:0003677">
    <property type="term" value="F:DNA binding"/>
    <property type="evidence" value="ECO:0007669"/>
    <property type="project" value="UniProtKB-KW"/>
</dbReference>
<dbReference type="InterPro" id="IPR000524">
    <property type="entry name" value="Tscrpt_reg_HTH_GntR"/>
</dbReference>
<dbReference type="RefSeq" id="WP_109760089.1">
    <property type="nucleotide sequence ID" value="NZ_CP034588.1"/>
</dbReference>
<dbReference type="PANTHER" id="PTHR43537">
    <property type="entry name" value="TRANSCRIPTIONAL REGULATOR, GNTR FAMILY"/>
    <property type="match status" value="1"/>
</dbReference>
<evidence type="ECO:0000259" key="5">
    <source>
        <dbReference type="PROSITE" id="PS50949"/>
    </source>
</evidence>
<dbReference type="GO" id="GO:0003700">
    <property type="term" value="F:DNA-binding transcription factor activity"/>
    <property type="evidence" value="ECO:0007669"/>
    <property type="project" value="InterPro"/>
</dbReference>
<sequence>MEQISPPLTSDDSARPISPAPGETLTEAAYFAIRRDIISGALAPEERLRIERLSRLYGVGPTPLREALQRLCAAGLVHASGNKGFAVAPLSMDEFTDLTIARVAIEEQALRLSIEHGDDAWESQVAATAYQLNKKDVALIASGEVALSDWEAANSAFHAATVAACGSRWLLTLRGRLNEQVERYRLASVALRRADRDLVHEHADIATAVLNRDADRASALIAQHFRKTATLLAGA</sequence>
<evidence type="ECO:0000313" key="6">
    <source>
        <dbReference type="EMBL" id="PWK55499.1"/>
    </source>
</evidence>
<dbReference type="Pfam" id="PF07729">
    <property type="entry name" value="FCD"/>
    <property type="match status" value="1"/>
</dbReference>
<keyword evidence="2" id="KW-0238">DNA-binding</keyword>
<feature type="domain" description="HTH gntR-type" evidence="5">
    <location>
        <begin position="23"/>
        <end position="90"/>
    </location>
</feature>
<accession>A0A316G3P1</accession>
<dbReference type="Gene3D" id="1.20.120.530">
    <property type="entry name" value="GntR ligand-binding domain-like"/>
    <property type="match status" value="1"/>
</dbReference>
<keyword evidence="7" id="KW-1185">Reference proteome</keyword>
<evidence type="ECO:0000256" key="2">
    <source>
        <dbReference type="ARBA" id="ARBA00023125"/>
    </source>
</evidence>
<dbReference type="Pfam" id="PF00392">
    <property type="entry name" value="GntR"/>
    <property type="match status" value="1"/>
</dbReference>
<dbReference type="SUPFAM" id="SSF48008">
    <property type="entry name" value="GntR ligand-binding domain-like"/>
    <property type="match status" value="1"/>
</dbReference>